<evidence type="ECO:0000256" key="1">
    <source>
        <dbReference type="ARBA" id="ARBA00023015"/>
    </source>
</evidence>
<dbReference type="PANTHER" id="PTHR44688">
    <property type="entry name" value="DNA-BINDING TRANSCRIPTIONAL ACTIVATOR DEVR_DOSR"/>
    <property type="match status" value="1"/>
</dbReference>
<accession>A0ABT0UNG5</accession>
<name>A0ABT0UNG5_9ACTN</name>
<comment type="caution">
    <text evidence="5">The sequence shown here is derived from an EMBL/GenBank/DDBJ whole genome shotgun (WGS) entry which is preliminary data.</text>
</comment>
<dbReference type="Pfam" id="PF00196">
    <property type="entry name" value="GerE"/>
    <property type="match status" value="1"/>
</dbReference>
<proteinExistence type="predicted"/>
<dbReference type="Gene3D" id="1.10.10.10">
    <property type="entry name" value="Winged helix-like DNA-binding domain superfamily/Winged helix DNA-binding domain"/>
    <property type="match status" value="2"/>
</dbReference>
<evidence type="ECO:0000313" key="5">
    <source>
        <dbReference type="EMBL" id="MCM2390169.1"/>
    </source>
</evidence>
<dbReference type="PANTHER" id="PTHR44688:SF16">
    <property type="entry name" value="DNA-BINDING TRANSCRIPTIONAL ACTIVATOR DEVR_DOSR"/>
    <property type="match status" value="1"/>
</dbReference>
<dbReference type="EMBL" id="JAMQAW010000023">
    <property type="protein sequence ID" value="MCM2390169.1"/>
    <property type="molecule type" value="Genomic_DNA"/>
</dbReference>
<evidence type="ECO:0000259" key="4">
    <source>
        <dbReference type="PROSITE" id="PS50043"/>
    </source>
</evidence>
<dbReference type="SMART" id="SM00421">
    <property type="entry name" value="HTH_LUXR"/>
    <property type="match status" value="1"/>
</dbReference>
<organism evidence="5 6">
    <name type="scientific">Streptomyces albipurpureus</name>
    <dbReference type="NCBI Taxonomy" id="2897419"/>
    <lineage>
        <taxon>Bacteria</taxon>
        <taxon>Bacillati</taxon>
        <taxon>Actinomycetota</taxon>
        <taxon>Actinomycetes</taxon>
        <taxon>Kitasatosporales</taxon>
        <taxon>Streptomycetaceae</taxon>
        <taxon>Streptomyces</taxon>
    </lineage>
</organism>
<dbReference type="PROSITE" id="PS50043">
    <property type="entry name" value="HTH_LUXR_2"/>
    <property type="match status" value="1"/>
</dbReference>
<keyword evidence="3" id="KW-0804">Transcription</keyword>
<protein>
    <submittedName>
        <fullName evidence="5">Helix-turn-helix transcriptional regulator</fullName>
    </submittedName>
</protein>
<evidence type="ECO:0000313" key="6">
    <source>
        <dbReference type="Proteomes" id="UP001431429"/>
    </source>
</evidence>
<dbReference type="InterPro" id="IPR000792">
    <property type="entry name" value="Tscrpt_reg_LuxR_C"/>
</dbReference>
<evidence type="ECO:0000256" key="2">
    <source>
        <dbReference type="ARBA" id="ARBA00023125"/>
    </source>
</evidence>
<dbReference type="SUPFAM" id="SSF46894">
    <property type="entry name" value="C-terminal effector domain of the bipartite response regulators"/>
    <property type="match status" value="2"/>
</dbReference>
<keyword evidence="6" id="KW-1185">Reference proteome</keyword>
<dbReference type="CDD" id="cd06170">
    <property type="entry name" value="LuxR_C_like"/>
    <property type="match status" value="1"/>
</dbReference>
<feature type="domain" description="HTH luxR-type" evidence="4">
    <location>
        <begin position="82"/>
        <end position="155"/>
    </location>
</feature>
<dbReference type="InterPro" id="IPR036388">
    <property type="entry name" value="WH-like_DNA-bd_sf"/>
</dbReference>
<dbReference type="PRINTS" id="PR00038">
    <property type="entry name" value="HTHLUXR"/>
</dbReference>
<keyword evidence="2" id="KW-0238">DNA-binding</keyword>
<evidence type="ECO:0000256" key="3">
    <source>
        <dbReference type="ARBA" id="ARBA00023163"/>
    </source>
</evidence>
<dbReference type="InterPro" id="IPR016032">
    <property type="entry name" value="Sig_transdc_resp-reg_C-effctor"/>
</dbReference>
<sequence>MSSASSSGSWAVPGLVRRYDLTALSGLARGHSLARISAVTRTPAGTIRHRLLRLRPRIGAVNNAHAIAIAYRNGWLNELPPEPRPPTTLTPRQRQILTLMADGLTNRQIGAQLGITAHTALAHLRHIYQALDSTPDPPTALASRCHTVALAYQHGHLT</sequence>
<reference evidence="5" key="1">
    <citation type="submission" date="2022-06" db="EMBL/GenBank/DDBJ databases">
        <title>Genome public.</title>
        <authorList>
            <person name="Sun Q."/>
        </authorList>
    </citation>
    <scope>NUCLEOTIDE SEQUENCE</scope>
    <source>
        <strain evidence="5">CWNU-1</strain>
    </source>
</reference>
<dbReference type="Proteomes" id="UP001431429">
    <property type="component" value="Unassembled WGS sequence"/>
</dbReference>
<dbReference type="RefSeq" id="WP_250920498.1">
    <property type="nucleotide sequence ID" value="NZ_JAMQAW010000023.1"/>
</dbReference>
<keyword evidence="1" id="KW-0805">Transcription regulation</keyword>
<gene>
    <name evidence="5" type="ORF">NBG84_18045</name>
</gene>